<protein>
    <submittedName>
        <fullName evidence="2">Uncharacterized protein</fullName>
    </submittedName>
</protein>
<feature type="compositionally biased region" description="Basic and acidic residues" evidence="1">
    <location>
        <begin position="25"/>
        <end position="35"/>
    </location>
</feature>
<accession>A0ABN6XF56</accession>
<gene>
    <name evidence="2" type="ORF">GCM10025865_28510</name>
</gene>
<name>A0ABN6XF56_9CELL</name>
<reference evidence="3" key="1">
    <citation type="journal article" date="2019" name="Int. J. Syst. Evol. Microbiol.">
        <title>The Global Catalogue of Microorganisms (GCM) 10K type strain sequencing project: providing services to taxonomists for standard genome sequencing and annotation.</title>
        <authorList>
            <consortium name="The Broad Institute Genomics Platform"/>
            <consortium name="The Broad Institute Genome Sequencing Center for Infectious Disease"/>
            <person name="Wu L."/>
            <person name="Ma J."/>
        </authorList>
    </citation>
    <scope>NUCLEOTIDE SEQUENCE [LARGE SCALE GENOMIC DNA]</scope>
    <source>
        <strain evidence="3">NBRC 108565</strain>
    </source>
</reference>
<feature type="region of interest" description="Disordered" evidence="1">
    <location>
        <begin position="1"/>
        <end position="96"/>
    </location>
</feature>
<proteinExistence type="predicted"/>
<evidence type="ECO:0000313" key="3">
    <source>
        <dbReference type="Proteomes" id="UP001321475"/>
    </source>
</evidence>
<keyword evidence="3" id="KW-1185">Reference proteome</keyword>
<feature type="compositionally biased region" description="Low complexity" evidence="1">
    <location>
        <begin position="65"/>
        <end position="84"/>
    </location>
</feature>
<evidence type="ECO:0000256" key="1">
    <source>
        <dbReference type="SAM" id="MobiDB-lite"/>
    </source>
</evidence>
<evidence type="ECO:0000313" key="2">
    <source>
        <dbReference type="EMBL" id="BDZ43552.1"/>
    </source>
</evidence>
<sequence>MVEHRGAQVEDQPLADAGAQPPDTESQRRGDHGEQGDDEREPDDDVGAAGADAVVDEVLEEQGVTAPAAASAATSTRKTASSPRYGRANPSTRRTVPGASLCLVTDESWRNEDMPPRGENCGTDICAPDLARACHLGLTVRRRRTFPGR</sequence>
<feature type="compositionally biased region" description="Acidic residues" evidence="1">
    <location>
        <begin position="36"/>
        <end position="46"/>
    </location>
</feature>
<dbReference type="EMBL" id="AP027729">
    <property type="protein sequence ID" value="BDZ43552.1"/>
    <property type="molecule type" value="Genomic_DNA"/>
</dbReference>
<organism evidence="2 3">
    <name type="scientific">Paraoerskovia sediminicola</name>
    <dbReference type="NCBI Taxonomy" id="1138587"/>
    <lineage>
        <taxon>Bacteria</taxon>
        <taxon>Bacillati</taxon>
        <taxon>Actinomycetota</taxon>
        <taxon>Actinomycetes</taxon>
        <taxon>Micrococcales</taxon>
        <taxon>Cellulomonadaceae</taxon>
        <taxon>Paraoerskovia</taxon>
    </lineage>
</organism>
<dbReference type="Proteomes" id="UP001321475">
    <property type="component" value="Chromosome"/>
</dbReference>